<sequence length="116" mass="13859">MLIPNDIQVHLYCGITDMRKSINTLAILVHEVFEMELTSGHLFLFRSRCGSKLKALYYEECSFTLWYRRLEKGKFIFPRNAQGHIELTQAHWDWLLSSNKYTYQQGSPPEIYRDFY</sequence>
<keyword evidence="2" id="KW-1185">Reference proteome</keyword>
<dbReference type="STRING" id="45071.Lpar_0958"/>
<organism evidence="1 2">
    <name type="scientific">Legionella parisiensis</name>
    <dbReference type="NCBI Taxonomy" id="45071"/>
    <lineage>
        <taxon>Bacteria</taxon>
        <taxon>Pseudomonadati</taxon>
        <taxon>Pseudomonadota</taxon>
        <taxon>Gammaproteobacteria</taxon>
        <taxon>Legionellales</taxon>
        <taxon>Legionellaceae</taxon>
        <taxon>Legionella</taxon>
    </lineage>
</organism>
<gene>
    <name evidence="1" type="ORF">lpari_01467</name>
</gene>
<dbReference type="AlphaFoldDB" id="A0A1E5JSN3"/>
<evidence type="ECO:0008006" key="3">
    <source>
        <dbReference type="Google" id="ProtNLM"/>
    </source>
</evidence>
<dbReference type="Proteomes" id="UP000095229">
    <property type="component" value="Unassembled WGS sequence"/>
</dbReference>
<accession>A0A1E5JSN3</accession>
<protein>
    <recommendedName>
        <fullName evidence="3">Transposase</fullName>
    </recommendedName>
</protein>
<dbReference type="NCBIfam" id="NF033819">
    <property type="entry name" value="IS66_TnpB"/>
    <property type="match status" value="1"/>
</dbReference>
<dbReference type="PANTHER" id="PTHR36455">
    <property type="match status" value="1"/>
</dbReference>
<dbReference type="EMBL" id="LSOG01000046">
    <property type="protein sequence ID" value="OEH47544.1"/>
    <property type="molecule type" value="Genomic_DNA"/>
</dbReference>
<dbReference type="InterPro" id="IPR008878">
    <property type="entry name" value="Transposase_IS66_Orf2"/>
</dbReference>
<dbReference type="PANTHER" id="PTHR36455:SF1">
    <property type="entry name" value="BLR8292 PROTEIN"/>
    <property type="match status" value="1"/>
</dbReference>
<evidence type="ECO:0000313" key="1">
    <source>
        <dbReference type="EMBL" id="OEH47544.1"/>
    </source>
</evidence>
<name>A0A1E5JSN3_9GAMM</name>
<dbReference type="RefSeq" id="WP_058516854.1">
    <property type="nucleotide sequence ID" value="NZ_CAAAIE010000002.1"/>
</dbReference>
<reference evidence="1 2" key="1">
    <citation type="submission" date="2016-02" db="EMBL/GenBank/DDBJ databases">
        <title>Secondary metabolites in Legionella.</title>
        <authorList>
            <person name="Tobias N.J."/>
            <person name="Bode H.B."/>
        </authorList>
    </citation>
    <scope>NUCLEOTIDE SEQUENCE [LARGE SCALE GENOMIC DNA]</scope>
    <source>
        <strain evidence="1 2">DSM 19216</strain>
    </source>
</reference>
<comment type="caution">
    <text evidence="1">The sequence shown here is derived from an EMBL/GenBank/DDBJ whole genome shotgun (WGS) entry which is preliminary data.</text>
</comment>
<dbReference type="Pfam" id="PF05717">
    <property type="entry name" value="TnpB_IS66"/>
    <property type="match status" value="1"/>
</dbReference>
<dbReference type="PATRIC" id="fig|45071.6.peg.1027"/>
<proteinExistence type="predicted"/>
<evidence type="ECO:0000313" key="2">
    <source>
        <dbReference type="Proteomes" id="UP000095229"/>
    </source>
</evidence>
<dbReference type="OrthoDB" id="4956084at2"/>